<organism evidence="2 3">
    <name type="scientific">Lacimicrobium alkaliphilum</name>
    <dbReference type="NCBI Taxonomy" id="1526571"/>
    <lineage>
        <taxon>Bacteria</taxon>
        <taxon>Pseudomonadati</taxon>
        <taxon>Pseudomonadota</taxon>
        <taxon>Gammaproteobacteria</taxon>
        <taxon>Alteromonadales</taxon>
        <taxon>Alteromonadaceae</taxon>
        <taxon>Lacimicrobium</taxon>
    </lineage>
</organism>
<dbReference type="KEGG" id="lal:AT746_07560"/>
<feature type="transmembrane region" description="Helical" evidence="1">
    <location>
        <begin position="67"/>
        <end position="88"/>
    </location>
</feature>
<dbReference type="Pfam" id="PF05684">
    <property type="entry name" value="DUF819"/>
    <property type="match status" value="1"/>
</dbReference>
<reference evidence="2 3" key="1">
    <citation type="submission" date="2015-12" db="EMBL/GenBank/DDBJ databases">
        <title>Complete genome of Lacimicrobium alkaliphilum KCTC 32984.</title>
        <authorList>
            <person name="Kim S.-G."/>
            <person name="Lee Y.-J."/>
        </authorList>
    </citation>
    <scope>NUCLEOTIDE SEQUENCE [LARGE SCALE GENOMIC DNA]</scope>
    <source>
        <strain evidence="2 3">YelD216</strain>
    </source>
</reference>
<dbReference type="Proteomes" id="UP000068447">
    <property type="component" value="Chromosome"/>
</dbReference>
<feature type="transmembrane region" description="Helical" evidence="1">
    <location>
        <begin position="387"/>
        <end position="410"/>
    </location>
</feature>
<evidence type="ECO:0000313" key="2">
    <source>
        <dbReference type="EMBL" id="ALS98133.1"/>
    </source>
</evidence>
<sequence>MTETALITNDAVVIGMLALILGGVFYTAGSPHPFWQKFYRFVPTLILCYFLPSLLTTFGIVDASSSNAYYVASRFLLPACLILLTLSMDLRSVFNLGPKALILFFTGTIGIVVGGPIAMLIMSAVAPEAMGGQGPDEVWRGLTTIAGSWIGGGANQAAMKEIFEVGGGIFSTMVTVDIIIANIWLAVLLVMAANAKKLDAKSGADTSAIEVMITKVQKFETENMRIPQLRDMIMIFAVGFGACGVAHFLADVTVPFMESYAPWGKEFSLHSGFFWLVVFATTIGIALSFTRVRQLEHVGASRIGSLFVYILVTTIGLQMDITKIVDTPVFFVLGIIWMLVHAGLMLLVAKIIRAPVFYMAVGSQANVGGVASAPIVAAAFHPSLAPVGVLLAVVGYGLGTYMAYLCGIIMKGVAG</sequence>
<keyword evidence="1" id="KW-0812">Transmembrane</keyword>
<feature type="transmembrane region" description="Helical" evidence="1">
    <location>
        <begin position="356"/>
        <end position="381"/>
    </location>
</feature>
<protein>
    <recommendedName>
        <fullName evidence="4">DUF819 domain-containing protein</fullName>
    </recommendedName>
</protein>
<dbReference type="InterPro" id="IPR008537">
    <property type="entry name" value="DUF819"/>
</dbReference>
<keyword evidence="1" id="KW-0472">Membrane</keyword>
<dbReference type="AlphaFoldDB" id="A0A0U3B8Y6"/>
<feature type="transmembrane region" description="Helical" evidence="1">
    <location>
        <begin position="232"/>
        <end position="249"/>
    </location>
</feature>
<keyword evidence="1" id="KW-1133">Transmembrane helix</keyword>
<keyword evidence="3" id="KW-1185">Reference proteome</keyword>
<accession>A0A0U3B8Y6</accession>
<feature type="transmembrane region" description="Helical" evidence="1">
    <location>
        <begin position="169"/>
        <end position="192"/>
    </location>
</feature>
<dbReference type="OrthoDB" id="653763at2"/>
<feature type="transmembrane region" description="Helical" evidence="1">
    <location>
        <begin position="100"/>
        <end position="126"/>
    </location>
</feature>
<feature type="transmembrane region" description="Helical" evidence="1">
    <location>
        <begin position="299"/>
        <end position="317"/>
    </location>
</feature>
<evidence type="ECO:0000256" key="1">
    <source>
        <dbReference type="SAM" id="Phobius"/>
    </source>
</evidence>
<dbReference type="STRING" id="1526571.AT746_07560"/>
<dbReference type="RefSeq" id="WP_062478608.1">
    <property type="nucleotide sequence ID" value="NZ_CP013650.1"/>
</dbReference>
<feature type="transmembrane region" description="Helical" evidence="1">
    <location>
        <begin position="6"/>
        <end position="26"/>
    </location>
</feature>
<dbReference type="EMBL" id="CP013650">
    <property type="protein sequence ID" value="ALS98133.1"/>
    <property type="molecule type" value="Genomic_DNA"/>
</dbReference>
<dbReference type="PANTHER" id="PTHR34289:SF8">
    <property type="entry name" value="DUF819 DOMAIN-CONTAINING PROTEIN"/>
    <property type="match status" value="1"/>
</dbReference>
<feature type="transmembrane region" description="Helical" evidence="1">
    <location>
        <begin position="329"/>
        <end position="349"/>
    </location>
</feature>
<proteinExistence type="predicted"/>
<feature type="transmembrane region" description="Helical" evidence="1">
    <location>
        <begin position="38"/>
        <end position="61"/>
    </location>
</feature>
<evidence type="ECO:0000313" key="3">
    <source>
        <dbReference type="Proteomes" id="UP000068447"/>
    </source>
</evidence>
<evidence type="ECO:0008006" key="4">
    <source>
        <dbReference type="Google" id="ProtNLM"/>
    </source>
</evidence>
<name>A0A0U3B8Y6_9ALTE</name>
<feature type="transmembrane region" description="Helical" evidence="1">
    <location>
        <begin position="269"/>
        <end position="287"/>
    </location>
</feature>
<gene>
    <name evidence="2" type="ORF">AT746_07560</name>
</gene>
<dbReference type="PANTHER" id="PTHR34289">
    <property type="entry name" value="PROTEIN, PUTATIVE (DUF819)-RELATED"/>
    <property type="match status" value="1"/>
</dbReference>